<reference evidence="2" key="1">
    <citation type="submission" date="2017-09" db="EMBL/GenBank/DDBJ databases">
        <title>Depth-based differentiation of microbial function through sediment-hosted aquifers and enrichment of novel symbionts in the deep terrestrial subsurface.</title>
        <authorList>
            <person name="Probst A.J."/>
            <person name="Ladd B."/>
            <person name="Jarett J.K."/>
            <person name="Geller-Mcgrath D.E."/>
            <person name="Sieber C.M.K."/>
            <person name="Emerson J.B."/>
            <person name="Anantharaman K."/>
            <person name="Thomas B.C."/>
            <person name="Malmstrom R."/>
            <person name="Stieglmeier M."/>
            <person name="Klingl A."/>
            <person name="Woyke T."/>
            <person name="Ryan C.M."/>
            <person name="Banfield J.F."/>
        </authorList>
    </citation>
    <scope>NUCLEOTIDE SEQUENCE [LARGE SCALE GENOMIC DNA]</scope>
</reference>
<gene>
    <name evidence="1" type="ORF">COT93_00430</name>
</gene>
<protein>
    <submittedName>
        <fullName evidence="1">Uncharacterized protein</fullName>
    </submittedName>
</protein>
<evidence type="ECO:0000313" key="1">
    <source>
        <dbReference type="EMBL" id="PIR95820.1"/>
    </source>
</evidence>
<sequence length="139" mass="15903">MKKTRPNPNEDFSKITLAVVPPPRIVCPLCHGCLATHDTSAVYYTAKKGHINKTIAAHYYCLHELKKTPNSYFGDVKLSAAMPKNYSLESYLRELKEVLLPKQIGNPRVERTLQIVQALFFEGFHESFVKMFFIAKKIM</sequence>
<name>A0A2H0VBZ7_9BACT</name>
<organism evidence="1 2">
    <name type="scientific">Candidatus Falkowbacteria bacterium CG10_big_fil_rev_8_21_14_0_10_37_18</name>
    <dbReference type="NCBI Taxonomy" id="1974562"/>
    <lineage>
        <taxon>Bacteria</taxon>
        <taxon>Candidatus Falkowiibacteriota</taxon>
    </lineage>
</organism>
<dbReference type="AlphaFoldDB" id="A0A2H0VBZ7"/>
<accession>A0A2H0VBZ7</accession>
<proteinExistence type="predicted"/>
<dbReference type="Proteomes" id="UP000229972">
    <property type="component" value="Unassembled WGS sequence"/>
</dbReference>
<dbReference type="EMBL" id="PFAL01000006">
    <property type="protein sequence ID" value="PIR95820.1"/>
    <property type="molecule type" value="Genomic_DNA"/>
</dbReference>
<evidence type="ECO:0000313" key="2">
    <source>
        <dbReference type="Proteomes" id="UP000229972"/>
    </source>
</evidence>
<comment type="caution">
    <text evidence="1">The sequence shown here is derived from an EMBL/GenBank/DDBJ whole genome shotgun (WGS) entry which is preliminary data.</text>
</comment>